<reference evidence="4" key="4">
    <citation type="submission" date="2020-10" db="EMBL/GenBank/DDBJ databases">
        <authorList>
            <person name="Bassil N.M."/>
            <person name="Lloyd J.R."/>
        </authorList>
    </citation>
    <scope>NUCLEOTIDE SEQUENCE</scope>
    <source>
        <strain evidence="4">NB2006</strain>
    </source>
</reference>
<dbReference type="Gene3D" id="3.40.1550.10">
    <property type="entry name" value="CheC-like"/>
    <property type="match status" value="1"/>
</dbReference>
<keyword evidence="5" id="KW-1185">Reference proteome</keyword>
<feature type="domain" description="Chemotaxis phosphatase CheX-like" evidence="2">
    <location>
        <begin position="44"/>
        <end position="121"/>
    </location>
</feature>
<evidence type="ECO:0000313" key="4">
    <source>
        <dbReference type="EMBL" id="QOY34972.1"/>
    </source>
</evidence>
<dbReference type="GO" id="GO:0006935">
    <property type="term" value="P:chemotaxis"/>
    <property type="evidence" value="ECO:0007669"/>
    <property type="project" value="UniProtKB-KW"/>
</dbReference>
<reference evidence="3 5" key="1">
    <citation type="submission" date="2016-10" db="EMBL/GenBank/DDBJ databases">
        <title>Draft genome sequences of four alkaliphilic bacteria belonging to the Anaerobacillus genus.</title>
        <authorList>
            <person name="Bassil N.M."/>
            <person name="Lloyd J.R."/>
        </authorList>
    </citation>
    <scope>NUCLEOTIDE SEQUENCE [LARGE SCALE GENOMIC DNA]</scope>
    <source>
        <strain evidence="3 5">NB2006</strain>
    </source>
</reference>
<dbReference type="CDD" id="cd17906">
    <property type="entry name" value="CheX"/>
    <property type="match status" value="1"/>
</dbReference>
<dbReference type="Proteomes" id="UP000180175">
    <property type="component" value="Chromosome"/>
</dbReference>
<evidence type="ECO:0000259" key="2">
    <source>
        <dbReference type="Pfam" id="PF13690"/>
    </source>
</evidence>
<dbReference type="OrthoDB" id="9788100at2"/>
<dbReference type="KEGG" id="aia:AWH56_019985"/>
<dbReference type="AlphaFoldDB" id="A0A1S2KXB0"/>
<dbReference type="PANTHER" id="PTHR39452">
    <property type="entry name" value="CHEY-P PHOSPHATASE CHEX"/>
    <property type="match status" value="1"/>
</dbReference>
<dbReference type="InterPro" id="IPR038756">
    <property type="entry name" value="CheX-like"/>
</dbReference>
<gene>
    <name evidence="4" type="ORF">AWH56_019985</name>
    <name evidence="3" type="ORF">AWH56_22615</name>
</gene>
<dbReference type="SUPFAM" id="SSF103039">
    <property type="entry name" value="CheC-like"/>
    <property type="match status" value="1"/>
</dbReference>
<organism evidence="3 5">
    <name type="scientific">Anaerobacillus isosaccharinicus</name>
    <dbReference type="NCBI Taxonomy" id="1532552"/>
    <lineage>
        <taxon>Bacteria</taxon>
        <taxon>Bacillati</taxon>
        <taxon>Bacillota</taxon>
        <taxon>Bacilli</taxon>
        <taxon>Bacillales</taxon>
        <taxon>Bacillaceae</taxon>
        <taxon>Anaerobacillus</taxon>
    </lineage>
</organism>
<evidence type="ECO:0000256" key="1">
    <source>
        <dbReference type="ARBA" id="ARBA00022500"/>
    </source>
</evidence>
<proteinExistence type="predicted"/>
<evidence type="ECO:0000313" key="5">
    <source>
        <dbReference type="Proteomes" id="UP000180175"/>
    </source>
</evidence>
<dbReference type="EMBL" id="LQXD01000197">
    <property type="protein sequence ID" value="OIJ04766.1"/>
    <property type="molecule type" value="Genomic_DNA"/>
</dbReference>
<dbReference type="EMBL" id="CP063356">
    <property type="protein sequence ID" value="QOY34972.1"/>
    <property type="molecule type" value="Genomic_DNA"/>
</dbReference>
<sequence>MTTKDKKLLHLVNGTISSLKTLLPLHNEFEPVHVVNKHGGFQFGTMVSFTGDIEAELILHGDSGVFSQIGQHMFGMPIEGELLESFTGEFGNMVAGNLSTLIVEQGFQTDISPPTLINETTKLVGKAVHIIVKIKDVGPLNAFLIIENR</sequence>
<dbReference type="InterPro" id="IPR028976">
    <property type="entry name" value="CheC-like_sf"/>
</dbReference>
<evidence type="ECO:0000313" key="3">
    <source>
        <dbReference type="EMBL" id="OIJ04766.1"/>
    </source>
</evidence>
<dbReference type="PANTHER" id="PTHR39452:SF1">
    <property type="entry name" value="CHEY-P PHOSPHATASE CHEX"/>
    <property type="match status" value="1"/>
</dbReference>
<accession>A0A1S2KXB0</accession>
<dbReference type="Pfam" id="PF13690">
    <property type="entry name" value="CheX"/>
    <property type="match status" value="1"/>
</dbReference>
<dbReference type="InterPro" id="IPR028051">
    <property type="entry name" value="CheX-like_dom"/>
</dbReference>
<keyword evidence="1" id="KW-0145">Chemotaxis</keyword>
<name>A0A1S2KXB0_9BACI</name>
<protein>
    <submittedName>
        <fullName evidence="4">Chemotaxis protein CheX</fullName>
    </submittedName>
</protein>
<reference evidence="4 5" key="2">
    <citation type="journal article" date="2017" name="Genome Announc.">
        <title>Draft Genome Sequences of Four Alkaliphilic Bacteria Belonging to the Anaerobacillus Genus.</title>
        <authorList>
            <person name="Bassil N.M."/>
            <person name="Lloyd J.R."/>
        </authorList>
    </citation>
    <scope>NUCLEOTIDE SEQUENCE [LARGE SCALE GENOMIC DNA]</scope>
    <source>
        <strain evidence="4 5">NB2006</strain>
    </source>
</reference>
<dbReference type="RefSeq" id="WP_071319183.1">
    <property type="nucleotide sequence ID" value="NZ_CP063356.2"/>
</dbReference>
<reference evidence="4 5" key="3">
    <citation type="journal article" date="2019" name="Int. J. Syst. Evol. Microbiol.">
        <title>Anaerobacillus isosaccharinicus sp. nov., an alkaliphilic bacterium which degrades isosaccharinic acid.</title>
        <authorList>
            <person name="Bassil N.M."/>
            <person name="Lloyd J.R."/>
        </authorList>
    </citation>
    <scope>NUCLEOTIDE SEQUENCE [LARGE SCALE GENOMIC DNA]</scope>
    <source>
        <strain evidence="4 5">NB2006</strain>
    </source>
</reference>